<evidence type="ECO:0000313" key="1">
    <source>
        <dbReference type="EMBL" id="CAK9135296.1"/>
    </source>
</evidence>
<reference evidence="1 2" key="1">
    <citation type="submission" date="2024-02" db="EMBL/GenBank/DDBJ databases">
        <authorList>
            <person name="Vignale AGUSTIN F."/>
            <person name="Sosa J E."/>
            <person name="Modenutti C."/>
        </authorList>
    </citation>
    <scope>NUCLEOTIDE SEQUENCE [LARGE SCALE GENOMIC DNA]</scope>
</reference>
<accession>A0ABC8QST8</accession>
<feature type="non-terminal residue" evidence="1">
    <location>
        <position position="1"/>
    </location>
</feature>
<evidence type="ECO:0000313" key="2">
    <source>
        <dbReference type="Proteomes" id="UP001642360"/>
    </source>
</evidence>
<gene>
    <name evidence="1" type="ORF">ILEXP_LOCUS2237</name>
</gene>
<protein>
    <submittedName>
        <fullName evidence="1">Uncharacterized protein</fullName>
    </submittedName>
</protein>
<comment type="caution">
    <text evidence="1">The sequence shown here is derived from an EMBL/GenBank/DDBJ whole genome shotgun (WGS) entry which is preliminary data.</text>
</comment>
<dbReference type="EMBL" id="CAUOFW020000702">
    <property type="protein sequence ID" value="CAK9135296.1"/>
    <property type="molecule type" value="Genomic_DNA"/>
</dbReference>
<sequence length="62" mass="6810">LWAWERLLHIRPQRLLPRAPLHNVHQDVGPVDDVPPAPALVHGVAPHVPALDNLSPGPRGSR</sequence>
<organism evidence="1 2">
    <name type="scientific">Ilex paraguariensis</name>
    <name type="common">yerba mate</name>
    <dbReference type="NCBI Taxonomy" id="185542"/>
    <lineage>
        <taxon>Eukaryota</taxon>
        <taxon>Viridiplantae</taxon>
        <taxon>Streptophyta</taxon>
        <taxon>Embryophyta</taxon>
        <taxon>Tracheophyta</taxon>
        <taxon>Spermatophyta</taxon>
        <taxon>Magnoliopsida</taxon>
        <taxon>eudicotyledons</taxon>
        <taxon>Gunneridae</taxon>
        <taxon>Pentapetalae</taxon>
        <taxon>asterids</taxon>
        <taxon>campanulids</taxon>
        <taxon>Aquifoliales</taxon>
        <taxon>Aquifoliaceae</taxon>
        <taxon>Ilex</taxon>
    </lineage>
</organism>
<name>A0ABC8QST8_9AQUA</name>
<dbReference type="AlphaFoldDB" id="A0ABC8QST8"/>
<proteinExistence type="predicted"/>
<keyword evidence="2" id="KW-1185">Reference proteome</keyword>
<dbReference type="Proteomes" id="UP001642360">
    <property type="component" value="Unassembled WGS sequence"/>
</dbReference>